<feature type="transmembrane region" description="Helical" evidence="1">
    <location>
        <begin position="217"/>
        <end position="249"/>
    </location>
</feature>
<keyword evidence="1" id="KW-0812">Transmembrane</keyword>
<feature type="transmembrane region" description="Helical" evidence="1">
    <location>
        <begin position="72"/>
        <end position="92"/>
    </location>
</feature>
<keyword evidence="3" id="KW-1185">Reference proteome</keyword>
<evidence type="ECO:0000313" key="2">
    <source>
        <dbReference type="EMBL" id="KIL40133.1"/>
    </source>
</evidence>
<organism evidence="2 3">
    <name type="scientific">Gordoniibacillus kamchatkensis</name>
    <dbReference type="NCBI Taxonomy" id="1590651"/>
    <lineage>
        <taxon>Bacteria</taxon>
        <taxon>Bacillati</taxon>
        <taxon>Bacillota</taxon>
        <taxon>Bacilli</taxon>
        <taxon>Bacillales</taxon>
        <taxon>Paenibacillaceae</taxon>
        <taxon>Gordoniibacillus</taxon>
    </lineage>
</organism>
<feature type="transmembrane region" description="Helical" evidence="1">
    <location>
        <begin position="380"/>
        <end position="407"/>
    </location>
</feature>
<feature type="transmembrane region" description="Helical" evidence="1">
    <location>
        <begin position="261"/>
        <end position="279"/>
    </location>
</feature>
<gene>
    <name evidence="2" type="ORF">SD70_15785</name>
</gene>
<accession>A0ABR5AH27</accession>
<feature type="transmembrane region" description="Helical" evidence="1">
    <location>
        <begin position="347"/>
        <end position="368"/>
    </location>
</feature>
<dbReference type="Proteomes" id="UP000031967">
    <property type="component" value="Unassembled WGS sequence"/>
</dbReference>
<reference evidence="2 3" key="1">
    <citation type="submission" date="2014-12" db="EMBL/GenBank/DDBJ databases">
        <title>Draft genome sequence of Paenibacillus kamchatkensis strain B-2647.</title>
        <authorList>
            <person name="Karlyshev A.V."/>
            <person name="Kudryashova E.B."/>
        </authorList>
    </citation>
    <scope>NUCLEOTIDE SEQUENCE [LARGE SCALE GENOMIC DNA]</scope>
    <source>
        <strain evidence="2 3">VKM B-2647</strain>
    </source>
</reference>
<comment type="caution">
    <text evidence="2">The sequence shown here is derived from an EMBL/GenBank/DDBJ whole genome shotgun (WGS) entry which is preliminary data.</text>
</comment>
<feature type="transmembrane region" description="Helical" evidence="1">
    <location>
        <begin position="98"/>
        <end position="118"/>
    </location>
</feature>
<dbReference type="RefSeq" id="WP_041048496.1">
    <property type="nucleotide sequence ID" value="NZ_JXAK01000026.1"/>
</dbReference>
<feature type="transmembrane region" description="Helical" evidence="1">
    <location>
        <begin position="130"/>
        <end position="148"/>
    </location>
</feature>
<evidence type="ECO:0000256" key="1">
    <source>
        <dbReference type="SAM" id="Phobius"/>
    </source>
</evidence>
<evidence type="ECO:0000313" key="3">
    <source>
        <dbReference type="Proteomes" id="UP000031967"/>
    </source>
</evidence>
<protein>
    <submittedName>
        <fullName evidence="2">Uncharacterized protein</fullName>
    </submittedName>
</protein>
<keyword evidence="1" id="KW-0472">Membrane</keyword>
<feature type="transmembrane region" description="Helical" evidence="1">
    <location>
        <begin position="27"/>
        <end position="60"/>
    </location>
</feature>
<name>A0ABR5AH27_9BACL</name>
<dbReference type="EMBL" id="JXAK01000026">
    <property type="protein sequence ID" value="KIL40133.1"/>
    <property type="molecule type" value="Genomic_DNA"/>
</dbReference>
<proteinExistence type="predicted"/>
<keyword evidence="1" id="KW-1133">Transmembrane helix</keyword>
<feature type="transmembrane region" description="Helical" evidence="1">
    <location>
        <begin position="187"/>
        <end position="205"/>
    </location>
</feature>
<sequence>MTIIIGLIAAAINIIACIKNIKTGLMLYVIFVILLPVIKIFGLTVSYEIFFFMPLLILVLVKKSRIYINGIHSLLFLYLLLTLLSTLLTVLFNSEATLMVLGVFGLIRSILLIVLLSLMFNDGHEKIETIFFVVIFVNLIVVLIQMMYPQSVKVFYDLYYKEGLTPLKTYLELGRFYRGLGTFGTPIYLGILSLIIVAFTFSKFLSSRYSLKNIIAFFCSLVCGLISLTKIFLLGMLIIVVSGILLYVLLGYYKNIKSKQLLFFLFTIIMSALALNEIVKYSRQSGFFIDYYIEYLTKPFEAFETRYDSSSGNLINTYLTFTDHPFFGVGKTIFTNEFIGDSALITILHDTGAIGIAIYILIFMKLLILQLKDKNITGVLIIITLLLTGFAAPVLTSIFGTLAIAYLSKQNSKSSKELIKKDKSVVEGDLLGKEQDKGYAFN</sequence>